<evidence type="ECO:0000256" key="13">
    <source>
        <dbReference type="ARBA" id="ARBA00044287"/>
    </source>
</evidence>
<comment type="pathway">
    <text evidence="2">Protein modification; protein sumoylation.</text>
</comment>
<evidence type="ECO:0000256" key="2">
    <source>
        <dbReference type="ARBA" id="ARBA00004718"/>
    </source>
</evidence>
<name>A0A5F7ZLX1_MACMU</name>
<dbReference type="InterPro" id="IPR000608">
    <property type="entry name" value="UBC"/>
</dbReference>
<keyword evidence="6" id="KW-0159">Chromosome partition</keyword>
<evidence type="ECO:0000256" key="5">
    <source>
        <dbReference type="ARBA" id="ARBA00022786"/>
    </source>
</evidence>
<dbReference type="SMR" id="A0A5F7ZLX1"/>
<dbReference type="ExpressionAtlas" id="A0A5F7ZLX1">
    <property type="expression patterns" value="baseline"/>
</dbReference>
<dbReference type="InterPro" id="IPR050113">
    <property type="entry name" value="Ub_conjugating_enzyme"/>
</dbReference>
<evidence type="ECO:0000256" key="7">
    <source>
        <dbReference type="ARBA" id="ARBA00022840"/>
    </source>
</evidence>
<dbReference type="FunFam" id="3.10.110.10:FF:000013">
    <property type="entry name" value="SUMO-conjugating enzyme UBC9"/>
    <property type="match status" value="1"/>
</dbReference>
<dbReference type="GO" id="GO:0007059">
    <property type="term" value="P:chromosome segregation"/>
    <property type="evidence" value="ECO:0007669"/>
    <property type="project" value="UniProtKB-KW"/>
</dbReference>
<dbReference type="GO" id="GO:0016604">
    <property type="term" value="C:nuclear body"/>
    <property type="evidence" value="ECO:0007669"/>
    <property type="project" value="UniProtKB-ARBA"/>
</dbReference>
<evidence type="ECO:0000313" key="19">
    <source>
        <dbReference type="Ensembl" id="ENSMMUP00000065615.1"/>
    </source>
</evidence>
<evidence type="ECO:0000256" key="12">
    <source>
        <dbReference type="ARBA" id="ARBA00044248"/>
    </source>
</evidence>
<dbReference type="Ensembl" id="ENSMMUT00000093551.1">
    <property type="protein sequence ID" value="ENSMMUP00000065615.1"/>
    <property type="gene ID" value="ENSMMUG00000044277.2"/>
</dbReference>
<evidence type="ECO:0000256" key="10">
    <source>
        <dbReference type="ARBA" id="ARBA00044232"/>
    </source>
</evidence>
<evidence type="ECO:0000256" key="16">
    <source>
        <dbReference type="PROSITE-ProRule" id="PRU10133"/>
    </source>
</evidence>
<dbReference type="SMART" id="SM00212">
    <property type="entry name" value="UBCc"/>
    <property type="match status" value="1"/>
</dbReference>
<keyword evidence="7 17" id="KW-0067">ATP-binding</keyword>
<evidence type="ECO:0000256" key="14">
    <source>
        <dbReference type="ARBA" id="ARBA00044296"/>
    </source>
</evidence>
<dbReference type="GO" id="GO:0005524">
    <property type="term" value="F:ATP binding"/>
    <property type="evidence" value="ECO:0007669"/>
    <property type="project" value="UniProtKB-UniRule"/>
</dbReference>
<dbReference type="STRING" id="9544.ENSMMUP00000065615"/>
<dbReference type="Bgee" id="ENSMMUG00000044277">
    <property type="expression patterns" value="Expressed in adipose tissue and 21 other cell types or tissues"/>
</dbReference>
<dbReference type="GO" id="GO:0016925">
    <property type="term" value="P:protein sumoylation"/>
    <property type="evidence" value="ECO:0007669"/>
    <property type="project" value="UniProtKB-ARBA"/>
</dbReference>
<feature type="active site" description="Glycyl thioester intermediate" evidence="16">
    <location>
        <position position="195"/>
    </location>
</feature>
<dbReference type="Gene3D" id="3.10.110.10">
    <property type="entry name" value="Ubiquitin Conjugating Enzyme"/>
    <property type="match status" value="1"/>
</dbReference>
<evidence type="ECO:0000256" key="17">
    <source>
        <dbReference type="RuleBase" id="RU362109"/>
    </source>
</evidence>
<dbReference type="CDD" id="cd23798">
    <property type="entry name" value="UBCc_UBE2I"/>
    <property type="match status" value="1"/>
</dbReference>
<organism evidence="19 20">
    <name type="scientific">Macaca mulatta</name>
    <name type="common">Rhesus macaque</name>
    <dbReference type="NCBI Taxonomy" id="9544"/>
    <lineage>
        <taxon>Eukaryota</taxon>
        <taxon>Metazoa</taxon>
        <taxon>Chordata</taxon>
        <taxon>Craniata</taxon>
        <taxon>Vertebrata</taxon>
        <taxon>Euteleostomi</taxon>
        <taxon>Mammalia</taxon>
        <taxon>Eutheria</taxon>
        <taxon>Euarchontoglires</taxon>
        <taxon>Primates</taxon>
        <taxon>Haplorrhini</taxon>
        <taxon>Catarrhini</taxon>
        <taxon>Cercopithecidae</taxon>
        <taxon>Cercopithecinae</taxon>
        <taxon>Macaca</taxon>
    </lineage>
</organism>
<dbReference type="InterPro" id="IPR023313">
    <property type="entry name" value="UBQ-conjugating_AS"/>
</dbReference>
<accession>A0A5F7ZLX1</accession>
<dbReference type="GeneTree" id="ENSGT00550000075088"/>
<reference evidence="19" key="4">
    <citation type="submission" date="2025-09" db="UniProtKB">
        <authorList>
            <consortium name="Ensembl"/>
        </authorList>
    </citation>
    <scope>IDENTIFICATION</scope>
    <source>
        <strain evidence="19">17573</strain>
    </source>
</reference>
<protein>
    <recommendedName>
        <fullName evidence="9">SUMO-conjugating enzyme UBC9</fullName>
    </recommendedName>
    <alternativeName>
        <fullName evidence="12">RING-type E3 SUMO transferase UBC9</fullName>
    </alternativeName>
    <alternativeName>
        <fullName evidence="10">SUMO-protein ligase</fullName>
    </alternativeName>
    <alternativeName>
        <fullName evidence="14">Ubiquitin carrier protein 9</fullName>
    </alternativeName>
    <alternativeName>
        <fullName evidence="15">Ubiquitin carrier protein I</fullName>
    </alternativeName>
    <alternativeName>
        <fullName evidence="11">Ubiquitin-conjugating enzyme E2 I</fullName>
    </alternativeName>
    <alternativeName>
        <fullName evidence="13">Ubiquitin-protein ligase I</fullName>
    </alternativeName>
</protein>
<evidence type="ECO:0000256" key="6">
    <source>
        <dbReference type="ARBA" id="ARBA00022829"/>
    </source>
</evidence>
<dbReference type="PANTHER" id="PTHR24067">
    <property type="entry name" value="UBIQUITIN-CONJUGATING ENZYME E2"/>
    <property type="match status" value="1"/>
</dbReference>
<dbReference type="Pfam" id="PF00179">
    <property type="entry name" value="UQ_con"/>
    <property type="match status" value="1"/>
</dbReference>
<dbReference type="FunCoup" id="A0A5F7ZLX1">
    <property type="interactions" value="3543"/>
</dbReference>
<dbReference type="AlphaFoldDB" id="A0A5F7ZLX1"/>
<proteinExistence type="inferred from homology"/>
<comment type="subcellular location">
    <subcellularLocation>
        <location evidence="1">Nucleus</location>
    </subcellularLocation>
</comment>
<evidence type="ECO:0000259" key="18">
    <source>
        <dbReference type="PROSITE" id="PS50127"/>
    </source>
</evidence>
<keyword evidence="4 17" id="KW-0547">Nucleotide-binding</keyword>
<reference evidence="20" key="1">
    <citation type="journal article" date="2007" name="Science">
        <title>Evolutionary and biomedical insights from the rhesus macaque genome.</title>
        <authorList>
            <person name="Gibbs R.A."/>
            <person name="Rogers J."/>
            <person name="Katze M.G."/>
            <person name="Bumgarner R."/>
            <person name="Weinstock G.M."/>
            <person name="Mardis E.R."/>
            <person name="Remington K.A."/>
            <person name="Strausberg R.L."/>
            <person name="Venter J.C."/>
            <person name="Wilson R.K."/>
            <person name="Batzer M.A."/>
            <person name="Bustamante C.D."/>
            <person name="Eichler E.E."/>
            <person name="Hahn M.W."/>
            <person name="Hardison R.C."/>
            <person name="Makova K.D."/>
            <person name="Miller W."/>
            <person name="Milosavljevic A."/>
            <person name="Palermo R.E."/>
            <person name="Siepel A."/>
            <person name="Sikela J.M."/>
            <person name="Attaway T."/>
            <person name="Bell S."/>
            <person name="Bernard K.E."/>
            <person name="Buhay C.J."/>
            <person name="Chandrabose M.N."/>
            <person name="Dao M."/>
            <person name="Davis C."/>
            <person name="Delehaunty K.D."/>
            <person name="Ding Y."/>
            <person name="Dinh H.H."/>
            <person name="Dugan-Rocha S."/>
            <person name="Fulton L.A."/>
            <person name="Gabisi R.A."/>
            <person name="Garner T.T."/>
            <person name="Godfrey J."/>
            <person name="Hawes A.C."/>
            <person name="Hernandez J."/>
            <person name="Hines S."/>
            <person name="Holder M."/>
            <person name="Hume J."/>
            <person name="Jhangiani S.N."/>
            <person name="Joshi V."/>
            <person name="Khan Z.M."/>
            <person name="Kirkness E.F."/>
            <person name="Cree A."/>
            <person name="Fowler R.G."/>
            <person name="Lee S."/>
            <person name="Lewis L.R."/>
            <person name="Li Z."/>
            <person name="Liu Y.-S."/>
            <person name="Moore S.M."/>
            <person name="Muzny D."/>
            <person name="Nazareth L.V."/>
            <person name="Ngo D.N."/>
            <person name="Okwuonu G.O."/>
            <person name="Pai G."/>
            <person name="Parker D."/>
            <person name="Paul H.A."/>
            <person name="Pfannkoch C."/>
            <person name="Pohl C.S."/>
            <person name="Rogers Y.-H.C."/>
            <person name="Ruiz S.J."/>
            <person name="Sabo A."/>
            <person name="Santibanez J."/>
            <person name="Schneider B.W."/>
            <person name="Smith S.M."/>
            <person name="Sodergren E."/>
            <person name="Svatek A.F."/>
            <person name="Utterback T.R."/>
            <person name="Vattathil S."/>
            <person name="Warren W."/>
            <person name="White C.S."/>
            <person name="Chinwalla A.T."/>
            <person name="Feng Y."/>
            <person name="Halpern A.L."/>
            <person name="Hillier L.W."/>
            <person name="Huang X."/>
            <person name="Minx P."/>
            <person name="Nelson J.O."/>
            <person name="Pepin K.H."/>
            <person name="Qin X."/>
            <person name="Sutton G.G."/>
            <person name="Venter E."/>
            <person name="Walenz B.P."/>
            <person name="Wallis J.W."/>
            <person name="Worley K.C."/>
            <person name="Yang S.-P."/>
            <person name="Jones S.M."/>
            <person name="Marra M.A."/>
            <person name="Rocchi M."/>
            <person name="Schein J.E."/>
            <person name="Baertsch R."/>
            <person name="Clarke L."/>
            <person name="Csuros M."/>
            <person name="Glasscock J."/>
            <person name="Harris R.A."/>
            <person name="Havlak P."/>
            <person name="Jackson A.R."/>
            <person name="Jiang H."/>
            <person name="Liu Y."/>
            <person name="Messina D.N."/>
            <person name="Shen Y."/>
            <person name="Song H.X.-Z."/>
            <person name="Wylie T."/>
            <person name="Zhang L."/>
            <person name="Birney E."/>
            <person name="Han K."/>
            <person name="Konkel M.K."/>
            <person name="Lee J."/>
            <person name="Smit A.F.A."/>
            <person name="Ullmer B."/>
            <person name="Wang H."/>
            <person name="Xing J."/>
            <person name="Burhans R."/>
            <person name="Cheng Z."/>
            <person name="Karro J.E."/>
            <person name="Ma J."/>
            <person name="Raney B."/>
            <person name="She X."/>
            <person name="Cox M.J."/>
            <person name="Demuth J.P."/>
            <person name="Dumas L.J."/>
            <person name="Han S.-G."/>
            <person name="Hopkins J."/>
            <person name="Karimpour-Fard A."/>
            <person name="Kim Y.H."/>
            <person name="Pollack J.R."/>
            <person name="Vinar T."/>
            <person name="Addo-Quaye C."/>
            <person name="Degenhardt J."/>
            <person name="Denby A."/>
            <person name="Hubisz M.J."/>
            <person name="Indap A."/>
            <person name="Kosiol C."/>
            <person name="Lahn B.T."/>
            <person name="Lawson H.A."/>
            <person name="Marklein A."/>
            <person name="Nielsen R."/>
            <person name="Vallender E.J."/>
            <person name="Clark A.G."/>
            <person name="Ferguson B."/>
            <person name="Hernandez R.D."/>
            <person name="Hirani K."/>
            <person name="Kehrer-Sawatzki H."/>
            <person name="Kolb J."/>
            <person name="Patil S."/>
            <person name="Pu L.-L."/>
            <person name="Ren Y."/>
            <person name="Smith D.G."/>
            <person name="Wheeler D.A."/>
            <person name="Schenck I."/>
            <person name="Ball E.V."/>
            <person name="Chen R."/>
            <person name="Cooper D.N."/>
            <person name="Giardine B."/>
            <person name="Hsu F."/>
            <person name="Kent W.J."/>
            <person name="Lesk A."/>
            <person name="Nelson D.L."/>
            <person name="O'brien W.E."/>
            <person name="Pruefer K."/>
            <person name="Stenson P.D."/>
            <person name="Wallace J.C."/>
            <person name="Ke H."/>
            <person name="Liu X.-M."/>
            <person name="Wang P."/>
            <person name="Xiang A.P."/>
            <person name="Yang F."/>
            <person name="Barber G.P."/>
            <person name="Haussler D."/>
            <person name="Karolchik D."/>
            <person name="Kern A.D."/>
            <person name="Kuhn R.M."/>
            <person name="Smith K.E."/>
            <person name="Zwieg A.S."/>
        </authorList>
    </citation>
    <scope>NUCLEOTIDE SEQUENCE [LARGE SCALE GENOMIC DNA]</scope>
    <source>
        <strain evidence="20">17573</strain>
    </source>
</reference>
<feature type="domain" description="UBC core" evidence="18">
    <location>
        <begin position="106"/>
        <end position="259"/>
    </location>
</feature>
<keyword evidence="8" id="KW-0539">Nucleus</keyword>
<dbReference type="Proteomes" id="UP000006718">
    <property type="component" value="Chromosome 20"/>
</dbReference>
<keyword evidence="3" id="KW-0808">Transferase</keyword>
<evidence type="ECO:0000256" key="1">
    <source>
        <dbReference type="ARBA" id="ARBA00004123"/>
    </source>
</evidence>
<reference evidence="19" key="2">
    <citation type="submission" date="2019-01" db="EMBL/GenBank/DDBJ databases">
        <authorList>
            <person name="Graves T."/>
            <person name="Eichler E.E."/>
            <person name="Wilson R.K."/>
        </authorList>
    </citation>
    <scope>NUCLEOTIDE SEQUENCE [LARGE SCALE GENOMIC DNA]</scope>
    <source>
        <strain evidence="19">17573</strain>
    </source>
</reference>
<evidence type="ECO:0000256" key="4">
    <source>
        <dbReference type="ARBA" id="ARBA00022741"/>
    </source>
</evidence>
<gene>
    <name evidence="19 21" type="primary">UBE2I</name>
</gene>
<dbReference type="GO" id="GO:0019789">
    <property type="term" value="F:SUMO transferase activity"/>
    <property type="evidence" value="ECO:0007669"/>
    <property type="project" value="UniProtKB-ARBA"/>
</dbReference>
<keyword evidence="5 17" id="KW-0833">Ubl conjugation pathway</keyword>
<dbReference type="InterPro" id="IPR016135">
    <property type="entry name" value="UBQ-conjugating_enzyme/RWD"/>
</dbReference>
<dbReference type="InParanoid" id="A0A5F7ZLX1"/>
<sequence>MHQDKNAARRARWEGRSRPRHPSLWAFPSVSEGWGPKSPWLLAGLSLPGFPGAAATAPGALFILCSAHASHSNCAGQEQDCRPISHPNLVPASLSADRGTLNMSGIALSRLAQERKAWRKDHPFGFVAVPTKNPDGTMNLMNWECAIPGKKGTPWEGGLFKLRMLFKDDYPSSPPKCKFEPPLFHPNVYPSGTVCLSILEEDKDWRPAITIKQILLGIQELLNEPNIQDPAQAEAYTIYCQNRVEYEKRVRAQAKKFAPS</sequence>
<dbReference type="VEuPathDB" id="HostDB:ENSMMUG00000044277"/>
<evidence type="ECO:0000313" key="21">
    <source>
        <dbReference type="VGNC" id="VGNC:99624"/>
    </source>
</evidence>
<evidence type="ECO:0000256" key="3">
    <source>
        <dbReference type="ARBA" id="ARBA00022679"/>
    </source>
</evidence>
<dbReference type="VGNC" id="VGNC:99624">
    <property type="gene designation" value="UBE2I"/>
</dbReference>
<evidence type="ECO:0000256" key="11">
    <source>
        <dbReference type="ARBA" id="ARBA00044243"/>
    </source>
</evidence>
<evidence type="ECO:0000256" key="8">
    <source>
        <dbReference type="ARBA" id="ARBA00023242"/>
    </source>
</evidence>
<evidence type="ECO:0000313" key="20">
    <source>
        <dbReference type="Proteomes" id="UP000006718"/>
    </source>
</evidence>
<dbReference type="PROSITE" id="PS50127">
    <property type="entry name" value="UBC_2"/>
    <property type="match status" value="1"/>
</dbReference>
<evidence type="ECO:0000256" key="15">
    <source>
        <dbReference type="ARBA" id="ARBA00044297"/>
    </source>
</evidence>
<reference evidence="19" key="3">
    <citation type="submission" date="2025-08" db="UniProtKB">
        <authorList>
            <consortium name="Ensembl"/>
        </authorList>
    </citation>
    <scope>IDENTIFICATION</scope>
    <source>
        <strain evidence="19">17573</strain>
    </source>
</reference>
<keyword evidence="20" id="KW-1185">Reference proteome</keyword>
<evidence type="ECO:0000256" key="9">
    <source>
        <dbReference type="ARBA" id="ARBA00039165"/>
    </source>
</evidence>
<comment type="similarity">
    <text evidence="17">Belongs to the ubiquitin-conjugating enzyme family.</text>
</comment>
<dbReference type="SUPFAM" id="SSF54495">
    <property type="entry name" value="UBC-like"/>
    <property type="match status" value="1"/>
</dbReference>
<dbReference type="PROSITE" id="PS00183">
    <property type="entry name" value="UBC_1"/>
    <property type="match status" value="1"/>
</dbReference>